<dbReference type="AlphaFoldDB" id="A0A2T0VY88"/>
<dbReference type="CDD" id="cd07185">
    <property type="entry name" value="OmpA_C-like"/>
    <property type="match status" value="1"/>
</dbReference>
<gene>
    <name evidence="5" type="ORF">CLV80_10665</name>
</gene>
<dbReference type="GO" id="GO:0016020">
    <property type="term" value="C:membrane"/>
    <property type="evidence" value="ECO:0007669"/>
    <property type="project" value="UniProtKB-UniRule"/>
</dbReference>
<dbReference type="EMBL" id="PVTP01000006">
    <property type="protein sequence ID" value="PRY77221.1"/>
    <property type="molecule type" value="Genomic_DNA"/>
</dbReference>
<sequence>MDLTVYKKYKNLVSSFALSAALITPAATMAGEVTLKSADGTVNLVGEFIEFTDNNYVIRTGLGDLRISASRVSCAGADCPDFGSTDADITIAGSDAIGTGVMPLLMSGYGASLGAEATQTATGVDGQFITEMVGDEGFGDPMGSYLVSSTSSGDAFRTLLDRTSQVGMSARRITPDEARALRADGAGNMVSTDSEHIIAVDSLVVITHPNNPVKSITLEQLRDIYNGSITNWSEVGGENAAITLVDRAVDSGTREVFMNGVYGDQAPAPLADTIVAADNNQMAAQVNADETAIGFVGYAFQRGASALSLVNDCGLTMIPDAFSARTEEYALQRLMYLYTRDDTADEATMDFIHYAESSAADEVIAKAGFIDLGIDRREQALDGDRARALLNPNVDAYEGGFMREMLSQMVDYDRLSTTFRFRTGSQNLDQRGVLNLERLADFLETQPEGTKILFVGFTDDVGAFDSNRSLSQSRAEQVRAELQNVAGDRLTNIEMATAGYGEIAPSACNTSENERQINRRVEVWIEAANG</sequence>
<accession>A0A2T0VY88</accession>
<dbReference type="Pfam" id="PF00691">
    <property type="entry name" value="OmpA"/>
    <property type="match status" value="1"/>
</dbReference>
<dbReference type="InterPro" id="IPR024370">
    <property type="entry name" value="PBP_domain"/>
</dbReference>
<feature type="signal peptide" evidence="3">
    <location>
        <begin position="1"/>
        <end position="30"/>
    </location>
</feature>
<evidence type="ECO:0000313" key="5">
    <source>
        <dbReference type="EMBL" id="PRY77221.1"/>
    </source>
</evidence>
<feature type="domain" description="OmpA-like" evidence="4">
    <location>
        <begin position="408"/>
        <end position="529"/>
    </location>
</feature>
<dbReference type="PROSITE" id="PS51123">
    <property type="entry name" value="OMPA_2"/>
    <property type="match status" value="1"/>
</dbReference>
<dbReference type="RefSeq" id="WP_106357781.1">
    <property type="nucleotide sequence ID" value="NZ_PVTP01000006.1"/>
</dbReference>
<dbReference type="Gene3D" id="3.30.1330.60">
    <property type="entry name" value="OmpA-like domain"/>
    <property type="match status" value="1"/>
</dbReference>
<dbReference type="InterPro" id="IPR006665">
    <property type="entry name" value="OmpA-like"/>
</dbReference>
<name>A0A2T0VY88_9RHOB</name>
<dbReference type="SUPFAM" id="SSF103088">
    <property type="entry name" value="OmpA-like"/>
    <property type="match status" value="1"/>
</dbReference>
<comment type="caution">
    <text evidence="5">The sequence shown here is derived from an EMBL/GenBank/DDBJ whole genome shotgun (WGS) entry which is preliminary data.</text>
</comment>
<evidence type="ECO:0000256" key="1">
    <source>
        <dbReference type="ARBA" id="ARBA00022729"/>
    </source>
</evidence>
<evidence type="ECO:0000259" key="4">
    <source>
        <dbReference type="PROSITE" id="PS51123"/>
    </source>
</evidence>
<keyword evidence="1 3" id="KW-0732">Signal</keyword>
<dbReference type="InterPro" id="IPR050811">
    <property type="entry name" value="Phosphate_ABC_transporter"/>
</dbReference>
<dbReference type="Gene3D" id="3.40.190.10">
    <property type="entry name" value="Periplasmic binding protein-like II"/>
    <property type="match status" value="2"/>
</dbReference>
<proteinExistence type="predicted"/>
<dbReference type="InterPro" id="IPR036737">
    <property type="entry name" value="OmpA-like_sf"/>
</dbReference>
<organism evidence="5 6">
    <name type="scientific">Yoonia maritima</name>
    <dbReference type="NCBI Taxonomy" id="1435347"/>
    <lineage>
        <taxon>Bacteria</taxon>
        <taxon>Pseudomonadati</taxon>
        <taxon>Pseudomonadota</taxon>
        <taxon>Alphaproteobacteria</taxon>
        <taxon>Rhodobacterales</taxon>
        <taxon>Paracoccaceae</taxon>
        <taxon>Yoonia</taxon>
    </lineage>
</organism>
<dbReference type="SUPFAM" id="SSF53850">
    <property type="entry name" value="Periplasmic binding protein-like II"/>
    <property type="match status" value="1"/>
</dbReference>
<protein>
    <submittedName>
        <fullName evidence="5">Phosphate transport system substrate-binding protein</fullName>
    </submittedName>
</protein>
<reference evidence="5 6" key="1">
    <citation type="submission" date="2018-03" db="EMBL/GenBank/DDBJ databases">
        <title>Genomic Encyclopedia of Archaeal and Bacterial Type Strains, Phase II (KMG-II): from individual species to whole genera.</title>
        <authorList>
            <person name="Goeker M."/>
        </authorList>
    </citation>
    <scope>NUCLEOTIDE SEQUENCE [LARGE SCALE GENOMIC DNA]</scope>
    <source>
        <strain evidence="5 6">DSM 101533</strain>
    </source>
</reference>
<dbReference type="PANTHER" id="PTHR30570">
    <property type="entry name" value="PERIPLASMIC PHOSPHATE BINDING COMPONENT OF PHOSPHATE ABC TRANSPORTER"/>
    <property type="match status" value="1"/>
</dbReference>
<feature type="chain" id="PRO_5015529099" evidence="3">
    <location>
        <begin position="31"/>
        <end position="530"/>
    </location>
</feature>
<evidence type="ECO:0000256" key="2">
    <source>
        <dbReference type="PROSITE-ProRule" id="PRU00473"/>
    </source>
</evidence>
<dbReference type="Pfam" id="PF12849">
    <property type="entry name" value="PBP_like_2"/>
    <property type="match status" value="1"/>
</dbReference>
<evidence type="ECO:0000313" key="6">
    <source>
        <dbReference type="Proteomes" id="UP000238007"/>
    </source>
</evidence>
<dbReference type="Proteomes" id="UP000238007">
    <property type="component" value="Unassembled WGS sequence"/>
</dbReference>
<keyword evidence="6" id="KW-1185">Reference proteome</keyword>
<evidence type="ECO:0000256" key="3">
    <source>
        <dbReference type="SAM" id="SignalP"/>
    </source>
</evidence>
<dbReference type="OrthoDB" id="9790048at2"/>
<dbReference type="PANTHER" id="PTHR30570:SF1">
    <property type="entry name" value="PHOSPHATE-BINDING PROTEIN PSTS"/>
    <property type="match status" value="1"/>
</dbReference>
<keyword evidence="2" id="KW-0472">Membrane</keyword>